<accession>A0ACA9JVC4</accession>
<gene>
    <name evidence="1" type="ORF">SCALOS_LOCUS126</name>
</gene>
<dbReference type="EMBL" id="CAJVPM010000037">
    <property type="protein sequence ID" value="CAG8434831.1"/>
    <property type="molecule type" value="Genomic_DNA"/>
</dbReference>
<protein>
    <submittedName>
        <fullName evidence="1">5068_t:CDS:1</fullName>
    </submittedName>
</protein>
<proteinExistence type="predicted"/>
<sequence>MALNKSLKTGHLYSGSDDDNSINDNMDIDEIPSSKTTIKESKIKFKAISQALRKVVDNDVKQAEKSFKALCDVMPPQLRLIMNGSSIKEVFGNVNMEFQLTKDHKEQMMMNESYTFVSPPSTITNKDINYTRESDVLLQNNVNQLNHLDNNNQVHIDDVIIDDQVLASHLNERTQSEQDKTIELTNNENSSTTTISSSKRKSTQPRKFIIEHHETESRIIRNRARPYTKKRKDVVSSDESDNMQAEAFIYSVDNRNQTNHHNTDESSDDDSITSCKPIKLAVPSSIPENQDSRKQKVRSSTRKIAKPIVQKGKNSIDPSINSDKTNTSQGSLNKTTMKAARKFAAPVPKPIPEKPQRPLGSFGYFRKEMFDNRDSLLVGLPWRECIKIVAQRWNSLSEEDKQPYCELQRIASKKFKVENRVYLDYLKEHGLAEDKKSKEPEKITRKPTYESRKKNTIGGSEERKPRKVKTNSLKKPSTVSESKTSVNKKINTIRAGATRKAGVTKIFIPFVHKD</sequence>
<evidence type="ECO:0000313" key="1">
    <source>
        <dbReference type="EMBL" id="CAG8434831.1"/>
    </source>
</evidence>
<evidence type="ECO:0000313" key="2">
    <source>
        <dbReference type="Proteomes" id="UP000789860"/>
    </source>
</evidence>
<dbReference type="Proteomes" id="UP000789860">
    <property type="component" value="Unassembled WGS sequence"/>
</dbReference>
<organism evidence="1 2">
    <name type="scientific">Scutellospora calospora</name>
    <dbReference type="NCBI Taxonomy" id="85575"/>
    <lineage>
        <taxon>Eukaryota</taxon>
        <taxon>Fungi</taxon>
        <taxon>Fungi incertae sedis</taxon>
        <taxon>Mucoromycota</taxon>
        <taxon>Glomeromycotina</taxon>
        <taxon>Glomeromycetes</taxon>
        <taxon>Diversisporales</taxon>
        <taxon>Gigasporaceae</taxon>
        <taxon>Scutellospora</taxon>
    </lineage>
</organism>
<comment type="caution">
    <text evidence="1">The sequence shown here is derived from an EMBL/GenBank/DDBJ whole genome shotgun (WGS) entry which is preliminary data.</text>
</comment>
<reference evidence="1" key="1">
    <citation type="submission" date="2021-06" db="EMBL/GenBank/DDBJ databases">
        <authorList>
            <person name="Kallberg Y."/>
            <person name="Tangrot J."/>
            <person name="Rosling A."/>
        </authorList>
    </citation>
    <scope>NUCLEOTIDE SEQUENCE</scope>
    <source>
        <strain evidence="1">AU212A</strain>
    </source>
</reference>
<keyword evidence="2" id="KW-1185">Reference proteome</keyword>
<name>A0ACA9JVC4_9GLOM</name>